<reference evidence="14 15" key="1">
    <citation type="journal article" date="2023" name="Int. J. Syst. Evol. Microbiol.">
        <title>Methylocystis iwaonis sp. nov., a type II methane-oxidizing bacterium from surface soil of a rice paddy field in Japan, and emended description of the genus Methylocystis (ex Whittenbury et al. 1970) Bowman et al. 1993.</title>
        <authorList>
            <person name="Kaise H."/>
            <person name="Sawadogo J.B."/>
            <person name="Alam M.S."/>
            <person name="Ueno C."/>
            <person name="Dianou D."/>
            <person name="Shinjo R."/>
            <person name="Asakawa S."/>
        </authorList>
    </citation>
    <scope>NUCLEOTIDE SEQUENCE [LARGE SCALE GENOMIC DNA]</scope>
    <source>
        <strain evidence="14 15">SS37A-Re</strain>
    </source>
</reference>
<evidence type="ECO:0000256" key="6">
    <source>
        <dbReference type="ARBA" id="ARBA00022989"/>
    </source>
</evidence>
<comment type="subcellular location">
    <subcellularLocation>
        <location evidence="1">Cell membrane</location>
        <topology evidence="1">Multi-pass membrane protein</topology>
    </subcellularLocation>
</comment>
<keyword evidence="5" id="KW-0677">Repeat</keyword>
<evidence type="ECO:0000259" key="13">
    <source>
        <dbReference type="PROSITE" id="PS51846"/>
    </source>
</evidence>
<dbReference type="SUPFAM" id="SSF56176">
    <property type="entry name" value="FAD-binding/transporter-associated domain-like"/>
    <property type="match status" value="1"/>
</dbReference>
<sequence length="434" mass="47210">MHGLDTGGGGSFAWTDVLVVIACVLLSAFFSGSETALTAASHARMHTLEKEGDKRAGTVNRLLRQRNRMIAALLLGSTLVNIGGSAFTTSVLTAVAGENGAVYATILMTVLLLVFAEVLPKTLAINHPDAMSLRVARFITPFVSIFGPLLAAVEWIVRSVLGLVGVEIGHGRTVISPYEELKGAVDILHEEGEVERSARDMFGGVLDLQVLHVADVMIHRTKMRTIDADLPPVQIVREVLSSPFTRLPLWRERPDNFVGVLHSKDLLRALDAAGGDAAKIDVDEVMFAPWFVPEATTLEDQLEAFLKRKTHFALVVDEYGEVMGLVTLEDILEEIVGDIRDEHDLAVQGVRPQPDGSVLVDGAVPVRDLNRVMAWSLPDEEATTIAGLVIHEAGAIPEAGQVFTFHGFRFEVMRRIRNRVTALRVTPQEAEAGI</sequence>
<keyword evidence="8 10" id="KW-0472">Membrane</keyword>
<feature type="domain" description="CBS" evidence="12">
    <location>
        <begin position="285"/>
        <end position="345"/>
    </location>
</feature>
<proteinExistence type="inferred from homology"/>
<keyword evidence="3" id="KW-1003">Cell membrane</keyword>
<dbReference type="CDD" id="cd04590">
    <property type="entry name" value="CBS_pair_CorC_HlyC_assoc"/>
    <property type="match status" value="1"/>
</dbReference>
<comment type="similarity">
    <text evidence="2">Belongs to the UPF0053 family. Hemolysin C subfamily.</text>
</comment>
<feature type="domain" description="CBS" evidence="12">
    <location>
        <begin position="217"/>
        <end position="277"/>
    </location>
</feature>
<keyword evidence="15" id="KW-1185">Reference proteome</keyword>
<accession>A0ABM8E3W2</accession>
<evidence type="ECO:0000313" key="15">
    <source>
        <dbReference type="Proteomes" id="UP001317629"/>
    </source>
</evidence>
<dbReference type="Pfam" id="PF03471">
    <property type="entry name" value="CorC_HlyC"/>
    <property type="match status" value="1"/>
</dbReference>
<evidence type="ECO:0000256" key="10">
    <source>
        <dbReference type="PROSITE-ProRule" id="PRU01193"/>
    </source>
</evidence>
<dbReference type="PANTHER" id="PTHR22777">
    <property type="entry name" value="HEMOLYSIN-RELATED"/>
    <property type="match status" value="1"/>
</dbReference>
<feature type="transmembrane region" description="Helical" evidence="11">
    <location>
        <begin position="70"/>
        <end position="95"/>
    </location>
</feature>
<dbReference type="Pfam" id="PF01595">
    <property type="entry name" value="CNNM"/>
    <property type="match status" value="1"/>
</dbReference>
<keyword evidence="7 9" id="KW-0129">CBS domain</keyword>
<evidence type="ECO:0000313" key="14">
    <source>
        <dbReference type="EMBL" id="BDV32559.1"/>
    </source>
</evidence>
<organism evidence="14 15">
    <name type="scientific">Methylocystis iwaonis</name>
    <dbReference type="NCBI Taxonomy" id="2885079"/>
    <lineage>
        <taxon>Bacteria</taxon>
        <taxon>Pseudomonadati</taxon>
        <taxon>Pseudomonadota</taxon>
        <taxon>Alphaproteobacteria</taxon>
        <taxon>Hyphomicrobiales</taxon>
        <taxon>Methylocystaceae</taxon>
        <taxon>Methylocystis</taxon>
    </lineage>
</organism>
<dbReference type="SMART" id="SM01091">
    <property type="entry name" value="CorC_HlyC"/>
    <property type="match status" value="1"/>
</dbReference>
<dbReference type="PROSITE" id="PS51371">
    <property type="entry name" value="CBS"/>
    <property type="match status" value="2"/>
</dbReference>
<dbReference type="Gene3D" id="3.30.465.10">
    <property type="match status" value="1"/>
</dbReference>
<evidence type="ECO:0000256" key="8">
    <source>
        <dbReference type="ARBA" id="ARBA00023136"/>
    </source>
</evidence>
<keyword evidence="6 10" id="KW-1133">Transmembrane helix</keyword>
<evidence type="ECO:0000256" key="5">
    <source>
        <dbReference type="ARBA" id="ARBA00022737"/>
    </source>
</evidence>
<feature type="transmembrane region" description="Helical" evidence="11">
    <location>
        <begin position="135"/>
        <end position="157"/>
    </location>
</feature>
<evidence type="ECO:0000256" key="2">
    <source>
        <dbReference type="ARBA" id="ARBA00006446"/>
    </source>
</evidence>
<dbReference type="SMART" id="SM00116">
    <property type="entry name" value="CBS"/>
    <property type="match status" value="2"/>
</dbReference>
<evidence type="ECO:0000256" key="4">
    <source>
        <dbReference type="ARBA" id="ARBA00022692"/>
    </source>
</evidence>
<name>A0ABM8E3W2_9HYPH</name>
<dbReference type="PANTHER" id="PTHR22777:SF32">
    <property type="entry name" value="UPF0053 INNER MEMBRANE PROTEIN YFJD"/>
    <property type="match status" value="1"/>
</dbReference>
<evidence type="ECO:0000256" key="9">
    <source>
        <dbReference type="PROSITE-ProRule" id="PRU00703"/>
    </source>
</evidence>
<keyword evidence="4 10" id="KW-0812">Transmembrane</keyword>
<dbReference type="InterPro" id="IPR044751">
    <property type="entry name" value="Ion_transp-like_CBS"/>
</dbReference>
<protein>
    <submittedName>
        <fullName evidence="14">Membrane protein</fullName>
    </submittedName>
</protein>
<dbReference type="Pfam" id="PF00571">
    <property type="entry name" value="CBS"/>
    <property type="match status" value="2"/>
</dbReference>
<feature type="transmembrane region" description="Helical" evidence="11">
    <location>
        <begin position="101"/>
        <end position="123"/>
    </location>
</feature>
<dbReference type="EMBL" id="AP027142">
    <property type="protein sequence ID" value="BDV32559.1"/>
    <property type="molecule type" value="Genomic_DNA"/>
</dbReference>
<dbReference type="Gene3D" id="3.10.580.10">
    <property type="entry name" value="CBS-domain"/>
    <property type="match status" value="1"/>
</dbReference>
<evidence type="ECO:0000256" key="7">
    <source>
        <dbReference type="ARBA" id="ARBA00023122"/>
    </source>
</evidence>
<feature type="transmembrane region" description="Helical" evidence="11">
    <location>
        <begin position="12"/>
        <end position="30"/>
    </location>
</feature>
<dbReference type="InterPro" id="IPR036318">
    <property type="entry name" value="FAD-bd_PCMH-like_sf"/>
</dbReference>
<dbReference type="InterPro" id="IPR046342">
    <property type="entry name" value="CBS_dom_sf"/>
</dbReference>
<feature type="domain" description="CNNM transmembrane" evidence="13">
    <location>
        <begin position="9"/>
        <end position="198"/>
    </location>
</feature>
<dbReference type="InterPro" id="IPR005170">
    <property type="entry name" value="Transptr-assoc_dom"/>
</dbReference>
<dbReference type="RefSeq" id="WP_281929672.1">
    <property type="nucleotide sequence ID" value="NZ_AP027142.1"/>
</dbReference>
<gene>
    <name evidence="14" type="ORF">SS37A_00880</name>
</gene>
<evidence type="ECO:0000256" key="11">
    <source>
        <dbReference type="SAM" id="Phobius"/>
    </source>
</evidence>
<dbReference type="SUPFAM" id="SSF54631">
    <property type="entry name" value="CBS-domain pair"/>
    <property type="match status" value="1"/>
</dbReference>
<evidence type="ECO:0000259" key="12">
    <source>
        <dbReference type="PROSITE" id="PS51371"/>
    </source>
</evidence>
<dbReference type="PROSITE" id="PS51846">
    <property type="entry name" value="CNNM"/>
    <property type="match status" value="1"/>
</dbReference>
<dbReference type="InterPro" id="IPR000644">
    <property type="entry name" value="CBS_dom"/>
</dbReference>
<dbReference type="InterPro" id="IPR016169">
    <property type="entry name" value="FAD-bd_PCMH_sub2"/>
</dbReference>
<dbReference type="Proteomes" id="UP001317629">
    <property type="component" value="Chromosome"/>
</dbReference>
<dbReference type="InterPro" id="IPR002550">
    <property type="entry name" value="CNNM"/>
</dbReference>
<evidence type="ECO:0000256" key="3">
    <source>
        <dbReference type="ARBA" id="ARBA00022475"/>
    </source>
</evidence>
<evidence type="ECO:0000256" key="1">
    <source>
        <dbReference type="ARBA" id="ARBA00004651"/>
    </source>
</evidence>